<sequence>MIAQHQSSVPFRLHGNWQVLGTEWGQAHFTVASVQNFFSVMFRLQLALRRPSISATCTNQTSPKSMRATCTNGKPIANGDLSIFSIFICLSSSAPRGPVSWNNVNVS</sequence>
<reference evidence="1 2" key="1">
    <citation type="submission" date="2014-04" db="EMBL/GenBank/DDBJ databases">
        <authorList>
            <consortium name="DOE Joint Genome Institute"/>
            <person name="Kuo A."/>
            <person name="Kohler A."/>
            <person name="Nagy L.G."/>
            <person name="Floudas D."/>
            <person name="Copeland A."/>
            <person name="Barry K.W."/>
            <person name="Cichocki N."/>
            <person name="Veneault-Fourrey C."/>
            <person name="LaButti K."/>
            <person name="Lindquist E.A."/>
            <person name="Lipzen A."/>
            <person name="Lundell T."/>
            <person name="Morin E."/>
            <person name="Murat C."/>
            <person name="Sun H."/>
            <person name="Tunlid A."/>
            <person name="Henrissat B."/>
            <person name="Grigoriev I.V."/>
            <person name="Hibbett D.S."/>
            <person name="Martin F."/>
            <person name="Nordberg H.P."/>
            <person name="Cantor M.N."/>
            <person name="Hua S.X."/>
        </authorList>
    </citation>
    <scope>NUCLEOTIDE SEQUENCE [LARGE SCALE GENOMIC DNA]</scope>
    <source>
        <strain evidence="1 2">Foug A</strain>
    </source>
</reference>
<evidence type="ECO:0000313" key="1">
    <source>
        <dbReference type="EMBL" id="KIM55374.1"/>
    </source>
</evidence>
<organism evidence="1 2">
    <name type="scientific">Scleroderma citrinum Foug A</name>
    <dbReference type="NCBI Taxonomy" id="1036808"/>
    <lineage>
        <taxon>Eukaryota</taxon>
        <taxon>Fungi</taxon>
        <taxon>Dikarya</taxon>
        <taxon>Basidiomycota</taxon>
        <taxon>Agaricomycotina</taxon>
        <taxon>Agaricomycetes</taxon>
        <taxon>Agaricomycetidae</taxon>
        <taxon>Boletales</taxon>
        <taxon>Sclerodermatineae</taxon>
        <taxon>Sclerodermataceae</taxon>
        <taxon>Scleroderma</taxon>
    </lineage>
</organism>
<dbReference type="InParanoid" id="A0A0C3DG75"/>
<protein>
    <submittedName>
        <fullName evidence="1">Uncharacterized protein</fullName>
    </submittedName>
</protein>
<name>A0A0C3DG75_9AGAM</name>
<keyword evidence="2" id="KW-1185">Reference proteome</keyword>
<gene>
    <name evidence="1" type="ORF">SCLCIDRAFT_306027</name>
</gene>
<dbReference type="AlphaFoldDB" id="A0A0C3DG75"/>
<dbReference type="Proteomes" id="UP000053989">
    <property type="component" value="Unassembled WGS sequence"/>
</dbReference>
<dbReference type="HOGENOM" id="CLU_2211494_0_0_1"/>
<proteinExistence type="predicted"/>
<dbReference type="EMBL" id="KN822136">
    <property type="protein sequence ID" value="KIM55374.1"/>
    <property type="molecule type" value="Genomic_DNA"/>
</dbReference>
<reference evidence="2" key="2">
    <citation type="submission" date="2015-01" db="EMBL/GenBank/DDBJ databases">
        <title>Evolutionary Origins and Diversification of the Mycorrhizal Mutualists.</title>
        <authorList>
            <consortium name="DOE Joint Genome Institute"/>
            <consortium name="Mycorrhizal Genomics Consortium"/>
            <person name="Kohler A."/>
            <person name="Kuo A."/>
            <person name="Nagy L.G."/>
            <person name="Floudas D."/>
            <person name="Copeland A."/>
            <person name="Barry K.W."/>
            <person name="Cichocki N."/>
            <person name="Veneault-Fourrey C."/>
            <person name="LaButti K."/>
            <person name="Lindquist E.A."/>
            <person name="Lipzen A."/>
            <person name="Lundell T."/>
            <person name="Morin E."/>
            <person name="Murat C."/>
            <person name="Riley R."/>
            <person name="Ohm R."/>
            <person name="Sun H."/>
            <person name="Tunlid A."/>
            <person name="Henrissat B."/>
            <person name="Grigoriev I.V."/>
            <person name="Hibbett D.S."/>
            <person name="Martin F."/>
        </authorList>
    </citation>
    <scope>NUCLEOTIDE SEQUENCE [LARGE SCALE GENOMIC DNA]</scope>
    <source>
        <strain evidence="2">Foug A</strain>
    </source>
</reference>
<evidence type="ECO:0000313" key="2">
    <source>
        <dbReference type="Proteomes" id="UP000053989"/>
    </source>
</evidence>
<accession>A0A0C3DG75</accession>